<evidence type="ECO:0000259" key="9">
    <source>
        <dbReference type="PROSITE" id="PS51916"/>
    </source>
</evidence>
<keyword evidence="4" id="KW-0862">Zinc</keyword>
<dbReference type="GO" id="GO:0008270">
    <property type="term" value="F:zinc ion binding"/>
    <property type="evidence" value="ECO:0007669"/>
    <property type="project" value="UniProtKB-KW"/>
</dbReference>
<dbReference type="PANTHER" id="PTHR13578:SF20">
    <property type="entry name" value="POLYCOMB PROTEIN ASX"/>
    <property type="match status" value="1"/>
</dbReference>
<keyword evidence="2" id="KW-0479">Metal-binding</keyword>
<reference evidence="11" key="2">
    <citation type="submission" date="2020-05" db="UniProtKB">
        <authorList>
            <consortium name="EnsemblMetazoa"/>
        </authorList>
    </citation>
    <scope>IDENTIFICATION</scope>
</reference>
<feature type="region of interest" description="Disordered" evidence="8">
    <location>
        <begin position="1553"/>
        <end position="1572"/>
    </location>
</feature>
<feature type="compositionally biased region" description="Low complexity" evidence="8">
    <location>
        <begin position="42"/>
        <end position="64"/>
    </location>
</feature>
<feature type="region of interest" description="Disordered" evidence="8">
    <location>
        <begin position="671"/>
        <end position="736"/>
    </location>
</feature>
<feature type="compositionally biased region" description="Basic residues" evidence="8">
    <location>
        <begin position="230"/>
        <end position="239"/>
    </location>
</feature>
<evidence type="ECO:0000256" key="7">
    <source>
        <dbReference type="ARBA" id="ARBA00023242"/>
    </source>
</evidence>
<gene>
    <name evidence="10" type="ORF">ZHAS_00013008</name>
</gene>
<feature type="region of interest" description="Disordered" evidence="8">
    <location>
        <begin position="857"/>
        <end position="941"/>
    </location>
</feature>
<feature type="region of interest" description="Disordered" evidence="8">
    <location>
        <begin position="1131"/>
        <end position="1206"/>
    </location>
</feature>
<feature type="compositionally biased region" description="Basic and acidic residues" evidence="8">
    <location>
        <begin position="1553"/>
        <end position="1564"/>
    </location>
</feature>
<feature type="compositionally biased region" description="Acidic residues" evidence="8">
    <location>
        <begin position="1139"/>
        <end position="1164"/>
    </location>
</feature>
<evidence type="ECO:0000256" key="1">
    <source>
        <dbReference type="ARBA" id="ARBA00004123"/>
    </source>
</evidence>
<feature type="compositionally biased region" description="Low complexity" evidence="8">
    <location>
        <begin position="110"/>
        <end position="125"/>
    </location>
</feature>
<dbReference type="GO" id="GO:0003682">
    <property type="term" value="F:chromatin binding"/>
    <property type="evidence" value="ECO:0007669"/>
    <property type="project" value="TreeGrafter"/>
</dbReference>
<dbReference type="InterPro" id="IPR044867">
    <property type="entry name" value="DEUBAD_dom"/>
</dbReference>
<keyword evidence="7" id="KW-0539">Nucleus</keyword>
<feature type="compositionally biased region" description="Low complexity" evidence="8">
    <location>
        <begin position="991"/>
        <end position="1000"/>
    </location>
</feature>
<dbReference type="GO" id="GO:0035517">
    <property type="term" value="C:PR-DUB complex"/>
    <property type="evidence" value="ECO:0007669"/>
    <property type="project" value="TreeGrafter"/>
</dbReference>
<organism evidence="10">
    <name type="scientific">Anopheles sinensis</name>
    <name type="common">Mosquito</name>
    <dbReference type="NCBI Taxonomy" id="74873"/>
    <lineage>
        <taxon>Eukaryota</taxon>
        <taxon>Metazoa</taxon>
        <taxon>Ecdysozoa</taxon>
        <taxon>Arthropoda</taxon>
        <taxon>Hexapoda</taxon>
        <taxon>Insecta</taxon>
        <taxon>Pterygota</taxon>
        <taxon>Neoptera</taxon>
        <taxon>Endopterygota</taxon>
        <taxon>Diptera</taxon>
        <taxon>Nematocera</taxon>
        <taxon>Culicoidea</taxon>
        <taxon>Culicidae</taxon>
        <taxon>Anophelinae</taxon>
        <taxon>Anopheles</taxon>
    </lineage>
</organism>
<evidence type="ECO:0000256" key="5">
    <source>
        <dbReference type="ARBA" id="ARBA00023015"/>
    </source>
</evidence>
<dbReference type="OrthoDB" id="9348951at2759"/>
<keyword evidence="6" id="KW-0804">Transcription</keyword>
<dbReference type="OMA" id="ACHEWRD"/>
<feature type="compositionally biased region" description="Polar residues" evidence="8">
    <location>
        <begin position="98"/>
        <end position="109"/>
    </location>
</feature>
<dbReference type="VEuPathDB" id="VectorBase:ASIC013008"/>
<feature type="region of interest" description="Disordered" evidence="8">
    <location>
        <begin position="1488"/>
        <end position="1510"/>
    </location>
</feature>
<keyword evidence="3" id="KW-0863">Zinc-finger</keyword>
<feature type="compositionally biased region" description="Low complexity" evidence="8">
    <location>
        <begin position="244"/>
        <end position="266"/>
    </location>
</feature>
<evidence type="ECO:0000256" key="8">
    <source>
        <dbReference type="SAM" id="MobiDB-lite"/>
    </source>
</evidence>
<feature type="region of interest" description="Disordered" evidence="8">
    <location>
        <begin position="1056"/>
        <end position="1084"/>
    </location>
</feature>
<comment type="subcellular location">
    <subcellularLocation>
        <location evidence="1">Nucleus</location>
    </subcellularLocation>
</comment>
<feature type="region of interest" description="Disordered" evidence="8">
    <location>
        <begin position="543"/>
        <end position="565"/>
    </location>
</feature>
<feature type="compositionally biased region" description="Low complexity" evidence="8">
    <location>
        <begin position="548"/>
        <end position="558"/>
    </location>
</feature>
<evidence type="ECO:0000256" key="6">
    <source>
        <dbReference type="ARBA" id="ARBA00023163"/>
    </source>
</evidence>
<feature type="compositionally biased region" description="Pro residues" evidence="8">
    <location>
        <begin position="460"/>
        <end position="475"/>
    </location>
</feature>
<dbReference type="InterPro" id="IPR024811">
    <property type="entry name" value="ASX/ASX-like"/>
</dbReference>
<feature type="compositionally biased region" description="Low complexity" evidence="8">
    <location>
        <begin position="710"/>
        <end position="724"/>
    </location>
</feature>
<feature type="region of interest" description="Disordered" evidence="8">
    <location>
        <begin position="971"/>
        <end position="1010"/>
    </location>
</feature>
<dbReference type="GO" id="GO:0045944">
    <property type="term" value="P:positive regulation of transcription by RNA polymerase II"/>
    <property type="evidence" value="ECO:0007669"/>
    <property type="project" value="TreeGrafter"/>
</dbReference>
<feature type="compositionally biased region" description="Low complexity" evidence="8">
    <location>
        <begin position="1441"/>
        <end position="1452"/>
    </location>
</feature>
<dbReference type="PANTHER" id="PTHR13578">
    <property type="entry name" value="ADDITIONAL SEX COMBS LIKE PROTEIN ASXL"/>
    <property type="match status" value="1"/>
</dbReference>
<feature type="compositionally biased region" description="Low complexity" evidence="8">
    <location>
        <begin position="686"/>
        <end position="696"/>
    </location>
</feature>
<feature type="compositionally biased region" description="Polar residues" evidence="8">
    <location>
        <begin position="30"/>
        <end position="41"/>
    </location>
</feature>
<feature type="compositionally biased region" description="Acidic residues" evidence="8">
    <location>
        <begin position="1177"/>
        <end position="1193"/>
    </location>
</feature>
<feature type="compositionally biased region" description="Polar residues" evidence="8">
    <location>
        <begin position="872"/>
        <end position="883"/>
    </location>
</feature>
<evidence type="ECO:0000313" key="12">
    <source>
        <dbReference type="Proteomes" id="UP000030765"/>
    </source>
</evidence>
<evidence type="ECO:0000313" key="11">
    <source>
        <dbReference type="EnsemblMetazoa" id="ASIC013008-PA"/>
    </source>
</evidence>
<sequence>MECDVSPVPAVQPNRPPKQQQHIAAVTGRGVSNNGTGSTGDTAPSPSTITTTTHTTTTTGTTAKATDEDETAPVASSSSSSTSSSSVSAGYCSSSVAQSMVTPTRSISSNTTTTTTNNNNNNNNNGKGHVASGSGGTMVEPSVTVIEISDQSTTEDVSYPELVSCPESESTCVLLSDEYDSSVPLREDDPLNVSIGSIDMLPSPQRSTPVPSSSSAAVSPAPVDTSGTPKHNHHLRRNLPRMASGSSRQQGLSKQQQQQQPSPVSGARGSSAAEKRSRKSGEGGGASTMREVLASIPGFSIKPRRRTNKKLSTAAQLEQTREGCVDLETPDSILVHTNLRALLNRETFQMLPPLYQYKLVQLLPPVDRPPLLDESECVRNGIRLNPSGLNNEFFARACHEWRDRLSEGEFTPEAQLKLRSEAEREKSKLDPWKLKHFEPMWGERKYAGAFIGAAGTMANPTPPPPPAPPPPPPPQTQVTVPSVVVEEIPRPIVQTQQTTSIMSSISVVPVTNSFVGSGNRPATIVPLGAARPTTLHTQTTTIRPVQHPSTTTSNPTTTAVKIDPSSRSLAKMQAITYTTTTSSKQGGGKSSTIITTSTGTIVLPARTTITVTSGAASSRPVPGGGASSSAGLSVVPFSILASSSTSTSTSSTNVVTRPALKTTIKLRPTTAIATSTTASGDGMTPSSSTGSAVGAHVVGGGKRIQPTAMSVSSSSGSGNLAVSSTNTGGVLPKSSPKRLRTVGAVTRSALAGTTTGTTQQQQQQTSTTPLLAIPSQMLARSSPVVVKLVEPFRSEDISVGQRKPRGQPVMIPGSQQQHGRMVLIEGDGGRLTVMEKRRRGNVGGGDVQALVTMATTTTTTSPTARRKARQGQVRSRSTVSSAETTTNSSVTPTTTITIVDDDNHHSGGGDGGGGGGDVVLDSFMHQSSPGGGKYGDSSGSRVQQRANMININNHHHHHNHRRMFALSMAGNGSHQRASPLGGVELGGDMVGSPAGSSVDGGSSGGGTPTTQVIYDHSSGQMYSIVCIPSPPPPQTNPAPNVAANLRTLPSSLTVTALPQQQQQQEQQQLLSISNDSSNSSSVSTTAMMAASDNHLDGGPTSGRRTERLSTFENVLHQGVDGTDHLVIVHQGGGVRHDNDDDDDEVVDDFKPEEDEEEEEDEDGGELVHTTTATTNTADEEEEEEEDDEEQEEANNEHDDGVEVGDGHQLLDGEEMLRLQSMANNMGESLPGTGSSYLVGPAGHKLARNQQTNVHQRHGFYDTTSQQALLSTVEGGMVNMNLTAFHHDHEHLHQQQQQQQQQQQGLMMMVTTTAEDDGCGPSPNAIGSNYCDNLSAADEADGEEEEEEEEEEGEEGGEEHNEAGHHHLLMDPNTIGHVECAVDDGNEDDGQYGLNHHHHQQAQQLEEGGVANASEEEEDDDEEGQTRSWWTVRKSIPGPQPGDSVDSSMDDGGQMQHLSLQQHPTIAAHQHYQNHHQLVEKYIEEVDGSGGGSVVTGGGGGGGPGGGGGSGAGGYVLETAGGEMMSTEIVEHNHHDHATMVDGQKDQRMGEVAEPVSDRDHRGEMPLDDGGTVPEEHRLLDANDGMLHEVGTIVEVPHEEHQEDEEHQPEQQHQSSSMAIDRGVDVNMLHQAVEQRVTDVVVNRPHVPMASEAQMKSMPVAEHFQPTTATVSNANLSTVPAIRRTTTILVVEDCIPTNGIDHQHSYQHPPVRYGRRQSNDHEEARTRMARTMLPVKLVPESKKTFPLMDPALDHLYLVEPGSAGSVPTTVGALGETNLTRHGCSVVRPGPGDETLAPCGDENDGRVEDVGRRSSPARGWQQQYYPFADRFGGNAHVGILARRN</sequence>
<keyword evidence="12" id="KW-1185">Reference proteome</keyword>
<dbReference type="Pfam" id="PF13919">
    <property type="entry name" value="ASXH"/>
    <property type="match status" value="1"/>
</dbReference>
<feature type="compositionally biased region" description="Low complexity" evidence="8">
    <location>
        <begin position="1059"/>
        <end position="1084"/>
    </location>
</feature>
<dbReference type="VEuPathDB" id="VectorBase:ASIS003512"/>
<accession>A0A084W4E5</accession>
<dbReference type="EnsemblMetazoa" id="ASIC013008-RA">
    <property type="protein sequence ID" value="ASIC013008-PA"/>
    <property type="gene ID" value="ASIC013008"/>
</dbReference>
<feature type="region of interest" description="Disordered" evidence="8">
    <location>
        <begin position="1787"/>
        <end position="1813"/>
    </location>
</feature>
<feature type="compositionally biased region" description="Acidic residues" evidence="8">
    <location>
        <begin position="1337"/>
        <end position="1356"/>
    </location>
</feature>
<evidence type="ECO:0000256" key="3">
    <source>
        <dbReference type="ARBA" id="ARBA00022771"/>
    </source>
</evidence>
<evidence type="ECO:0000313" key="10">
    <source>
        <dbReference type="EMBL" id="KFB45089.1"/>
    </source>
</evidence>
<reference evidence="10 12" key="1">
    <citation type="journal article" date="2014" name="BMC Genomics">
        <title>Genome sequence of Anopheles sinensis provides insight into genetics basis of mosquito competence for malaria parasites.</title>
        <authorList>
            <person name="Zhou D."/>
            <person name="Zhang D."/>
            <person name="Ding G."/>
            <person name="Shi L."/>
            <person name="Hou Q."/>
            <person name="Ye Y."/>
            <person name="Xu Y."/>
            <person name="Zhou H."/>
            <person name="Xiong C."/>
            <person name="Li S."/>
            <person name="Yu J."/>
            <person name="Hong S."/>
            <person name="Yu X."/>
            <person name="Zou P."/>
            <person name="Chen C."/>
            <person name="Chang X."/>
            <person name="Wang W."/>
            <person name="Lv Y."/>
            <person name="Sun Y."/>
            <person name="Ma L."/>
            <person name="Shen B."/>
            <person name="Zhu C."/>
        </authorList>
    </citation>
    <scope>NUCLEOTIDE SEQUENCE [LARGE SCALE GENOMIC DNA]</scope>
</reference>
<keyword evidence="5" id="KW-0805">Transcription regulation</keyword>
<evidence type="ECO:0000256" key="4">
    <source>
        <dbReference type="ARBA" id="ARBA00022833"/>
    </source>
</evidence>
<feature type="region of interest" description="Disordered" evidence="8">
    <location>
        <begin position="1"/>
        <end position="137"/>
    </location>
</feature>
<protein>
    <submittedName>
        <fullName evidence="11">ASXH domain-containing protein</fullName>
    </submittedName>
</protein>
<feature type="region of interest" description="Disordered" evidence="8">
    <location>
        <begin position="1312"/>
        <end position="1360"/>
    </location>
</feature>
<proteinExistence type="predicted"/>
<dbReference type="EMBL" id="KE525298">
    <property type="protein sequence ID" value="KFB45089.1"/>
    <property type="molecule type" value="Genomic_DNA"/>
</dbReference>
<dbReference type="VEuPathDB" id="VectorBase:ASIS017458"/>
<feature type="compositionally biased region" description="Acidic residues" evidence="8">
    <location>
        <begin position="1380"/>
        <end position="1389"/>
    </location>
</feature>
<dbReference type="STRING" id="74873.A0A084W4E5"/>
<feature type="region of interest" description="Disordered" evidence="8">
    <location>
        <begin position="1377"/>
        <end position="1454"/>
    </location>
</feature>
<feature type="compositionally biased region" description="Basic and acidic residues" evidence="8">
    <location>
        <begin position="1801"/>
        <end position="1810"/>
    </location>
</feature>
<feature type="domain" description="DEUBAD" evidence="9">
    <location>
        <begin position="330"/>
        <end position="446"/>
    </location>
</feature>
<dbReference type="PROSITE" id="PS51916">
    <property type="entry name" value="DEUBAD"/>
    <property type="match status" value="1"/>
</dbReference>
<dbReference type="GO" id="GO:0009887">
    <property type="term" value="P:animal organ morphogenesis"/>
    <property type="evidence" value="ECO:0007669"/>
    <property type="project" value="TreeGrafter"/>
</dbReference>
<feature type="compositionally biased region" description="Gly residues" evidence="8">
    <location>
        <begin position="908"/>
        <end position="917"/>
    </location>
</feature>
<feature type="compositionally biased region" description="Acidic residues" evidence="8">
    <location>
        <begin position="1413"/>
        <end position="1422"/>
    </location>
</feature>
<dbReference type="InterPro" id="IPR028020">
    <property type="entry name" value="ASX_DEUBAD_dom"/>
</dbReference>
<dbReference type="EMBL" id="ATLV01020327">
    <property type="status" value="NOT_ANNOTATED_CDS"/>
    <property type="molecule type" value="Genomic_DNA"/>
</dbReference>
<evidence type="ECO:0000256" key="2">
    <source>
        <dbReference type="ARBA" id="ARBA00022723"/>
    </source>
</evidence>
<feature type="compositionally biased region" description="Low complexity" evidence="8">
    <location>
        <begin position="72"/>
        <end position="97"/>
    </location>
</feature>
<feature type="compositionally biased region" description="Basic and acidic residues" evidence="8">
    <location>
        <begin position="1194"/>
        <end position="1206"/>
    </location>
</feature>
<dbReference type="VEuPathDB" id="VectorBase:ASIS003820"/>
<name>A0A084W4E5_ANOSI</name>
<feature type="region of interest" description="Disordered" evidence="8">
    <location>
        <begin position="456"/>
        <end position="478"/>
    </location>
</feature>
<feature type="compositionally biased region" description="Low complexity" evidence="8">
    <location>
        <begin position="202"/>
        <end position="223"/>
    </location>
</feature>
<dbReference type="Proteomes" id="UP000030765">
    <property type="component" value="Unassembled WGS sequence"/>
</dbReference>
<feature type="region of interest" description="Disordered" evidence="8">
    <location>
        <begin position="182"/>
        <end position="315"/>
    </location>
</feature>
<feature type="compositionally biased region" description="Low complexity" evidence="8">
    <location>
        <begin position="884"/>
        <end position="898"/>
    </location>
</feature>